<sequence>MCKIHEAASEHKQLFEKSEAQSLNSVELHDGSKDVAAIQRSDFHNVSCFNCGQAYNGRHRRYCPAKNVNCNNCGRRGHFKKFCKAAKNNNTTGVPLEATEKNVHMIAWSESGFSSTNIGTTNMYCIWVIETFKQCGIFAIISIRNQMQTYFKVWEIFQENVL</sequence>
<dbReference type="PROSITE" id="PS50158">
    <property type="entry name" value="ZF_CCHC"/>
    <property type="match status" value="1"/>
</dbReference>
<reference evidence="1" key="2">
    <citation type="submission" date="2020-05" db="UniProtKB">
        <authorList>
            <consortium name="EnsemblMetazoa"/>
        </authorList>
    </citation>
    <scope>IDENTIFICATION</scope>
    <source>
        <strain evidence="1">Indian</strain>
    </source>
</reference>
<dbReference type="GO" id="GO:0008270">
    <property type="term" value="F:zinc ion binding"/>
    <property type="evidence" value="ECO:0007669"/>
    <property type="project" value="InterPro"/>
</dbReference>
<dbReference type="GO" id="GO:0003676">
    <property type="term" value="F:nucleic acid binding"/>
    <property type="evidence" value="ECO:0007669"/>
    <property type="project" value="InterPro"/>
</dbReference>
<dbReference type="VEuPathDB" id="VectorBase:ASTEI11096"/>
<dbReference type="Gene3D" id="4.10.60.10">
    <property type="entry name" value="Zinc finger, CCHC-type"/>
    <property type="match status" value="1"/>
</dbReference>
<organism evidence="1 2">
    <name type="scientific">Anopheles stephensi</name>
    <name type="common">Indo-Pakistan malaria mosquito</name>
    <dbReference type="NCBI Taxonomy" id="30069"/>
    <lineage>
        <taxon>Eukaryota</taxon>
        <taxon>Metazoa</taxon>
        <taxon>Ecdysozoa</taxon>
        <taxon>Arthropoda</taxon>
        <taxon>Hexapoda</taxon>
        <taxon>Insecta</taxon>
        <taxon>Pterygota</taxon>
        <taxon>Neoptera</taxon>
        <taxon>Endopterygota</taxon>
        <taxon>Diptera</taxon>
        <taxon>Nematocera</taxon>
        <taxon>Culicoidea</taxon>
        <taxon>Culicidae</taxon>
        <taxon>Anophelinae</taxon>
        <taxon>Anopheles</taxon>
    </lineage>
</organism>
<dbReference type="EnsemblMetazoa" id="ASTEI11096-RA">
    <property type="protein sequence ID" value="ASTEI11096-PA"/>
    <property type="gene ID" value="ASTEI11096"/>
</dbReference>
<dbReference type="Proteomes" id="UP000076408">
    <property type="component" value="Unassembled WGS sequence"/>
</dbReference>
<evidence type="ECO:0000313" key="2">
    <source>
        <dbReference type="Proteomes" id="UP000076408"/>
    </source>
</evidence>
<dbReference type="InterPro" id="IPR036875">
    <property type="entry name" value="Znf_CCHC_sf"/>
</dbReference>
<reference evidence="2" key="1">
    <citation type="journal article" date="2014" name="Genome Biol.">
        <title>Genome analysis of a major urban malaria vector mosquito, Anopheles stephensi.</title>
        <authorList>
            <person name="Jiang X."/>
            <person name="Peery A."/>
            <person name="Hall A.B."/>
            <person name="Sharma A."/>
            <person name="Chen X.G."/>
            <person name="Waterhouse R.M."/>
            <person name="Komissarov A."/>
            <person name="Riehle M.M."/>
            <person name="Shouche Y."/>
            <person name="Sharakhova M.V."/>
            <person name="Lawson D."/>
            <person name="Pakpour N."/>
            <person name="Arensburger P."/>
            <person name="Davidson V.L."/>
            <person name="Eiglmeier K."/>
            <person name="Emrich S."/>
            <person name="George P."/>
            <person name="Kennedy R.C."/>
            <person name="Mane S.P."/>
            <person name="Maslen G."/>
            <person name="Oringanje C."/>
            <person name="Qi Y."/>
            <person name="Settlage R."/>
            <person name="Tojo M."/>
            <person name="Tubio J.M."/>
            <person name="Unger M.F."/>
            <person name="Wang B."/>
            <person name="Vernick K.D."/>
            <person name="Ribeiro J.M."/>
            <person name="James A.A."/>
            <person name="Michel K."/>
            <person name="Riehle M.A."/>
            <person name="Luckhart S."/>
            <person name="Sharakhov I.V."/>
            <person name="Tu Z."/>
        </authorList>
    </citation>
    <scope>NUCLEOTIDE SEQUENCE [LARGE SCALE GENOMIC DNA]</scope>
    <source>
        <strain evidence="2">Indian</strain>
    </source>
</reference>
<dbReference type="VEuPathDB" id="VectorBase:ASTEI20_037217"/>
<dbReference type="SUPFAM" id="SSF57756">
    <property type="entry name" value="Retrovirus zinc finger-like domains"/>
    <property type="match status" value="1"/>
</dbReference>
<keyword evidence="2" id="KW-1185">Reference proteome</keyword>
<dbReference type="AlphaFoldDB" id="A0A182YRL0"/>
<dbReference type="STRING" id="30069.A0A182YRL0"/>
<proteinExistence type="predicted"/>
<dbReference type="InterPro" id="IPR001878">
    <property type="entry name" value="Znf_CCHC"/>
</dbReference>
<name>A0A182YRL0_ANOST</name>
<evidence type="ECO:0000313" key="1">
    <source>
        <dbReference type="EnsemblMetazoa" id="ASTEI11096-PA"/>
    </source>
</evidence>
<accession>A0A182YRL0</accession>
<protein>
    <submittedName>
        <fullName evidence="1">Uncharacterized protein</fullName>
    </submittedName>
</protein>